<organism evidence="1 2">
    <name type="scientific">Caerostris extrusa</name>
    <name type="common">Bark spider</name>
    <name type="synonym">Caerostris bankana</name>
    <dbReference type="NCBI Taxonomy" id="172846"/>
    <lineage>
        <taxon>Eukaryota</taxon>
        <taxon>Metazoa</taxon>
        <taxon>Ecdysozoa</taxon>
        <taxon>Arthropoda</taxon>
        <taxon>Chelicerata</taxon>
        <taxon>Arachnida</taxon>
        <taxon>Araneae</taxon>
        <taxon>Araneomorphae</taxon>
        <taxon>Entelegynae</taxon>
        <taxon>Araneoidea</taxon>
        <taxon>Araneidae</taxon>
        <taxon>Caerostris</taxon>
    </lineage>
</organism>
<evidence type="ECO:0000313" key="1">
    <source>
        <dbReference type="EMBL" id="GIY93680.1"/>
    </source>
</evidence>
<comment type="caution">
    <text evidence="1">The sequence shown here is derived from an EMBL/GenBank/DDBJ whole genome shotgun (WGS) entry which is preliminary data.</text>
</comment>
<dbReference type="Proteomes" id="UP001054945">
    <property type="component" value="Unassembled WGS sequence"/>
</dbReference>
<sequence length="97" mass="11379">MQYNFAFYAIAFFKLDFLHDLTHRTLYPKSTETRGSQRMGKLHVMIGARFLLQELDQLLRMLVEDSEVLSFEHGAVEASREQLPWPLPQGNRHCKVQ</sequence>
<dbReference type="AlphaFoldDB" id="A0AAV4XHI3"/>
<dbReference type="EMBL" id="BPLR01017691">
    <property type="protein sequence ID" value="GIY93680.1"/>
    <property type="molecule type" value="Genomic_DNA"/>
</dbReference>
<gene>
    <name evidence="1" type="ORF">CEXT_680281</name>
</gene>
<name>A0AAV4XHI3_CAEEX</name>
<protein>
    <submittedName>
        <fullName evidence="1">Uncharacterized protein</fullName>
    </submittedName>
</protein>
<proteinExistence type="predicted"/>
<accession>A0AAV4XHI3</accession>
<evidence type="ECO:0000313" key="2">
    <source>
        <dbReference type="Proteomes" id="UP001054945"/>
    </source>
</evidence>
<keyword evidence="2" id="KW-1185">Reference proteome</keyword>
<reference evidence="1 2" key="1">
    <citation type="submission" date="2021-06" db="EMBL/GenBank/DDBJ databases">
        <title>Caerostris extrusa draft genome.</title>
        <authorList>
            <person name="Kono N."/>
            <person name="Arakawa K."/>
        </authorList>
    </citation>
    <scope>NUCLEOTIDE SEQUENCE [LARGE SCALE GENOMIC DNA]</scope>
</reference>